<protein>
    <submittedName>
        <fullName evidence="1">Uncharacterized protein</fullName>
    </submittedName>
</protein>
<keyword evidence="2" id="KW-1185">Reference proteome</keyword>
<dbReference type="EMBL" id="BAAAJK010000010">
    <property type="protein sequence ID" value="GAA1389578.1"/>
    <property type="molecule type" value="Genomic_DNA"/>
</dbReference>
<accession>A0ABP4IFS8</accession>
<name>A0ABP4IFS8_9PSEU</name>
<gene>
    <name evidence="1" type="ORF">GCM10009613_28800</name>
</gene>
<organism evidence="1 2">
    <name type="scientific">Pseudonocardia kongjuensis</name>
    <dbReference type="NCBI Taxonomy" id="102227"/>
    <lineage>
        <taxon>Bacteria</taxon>
        <taxon>Bacillati</taxon>
        <taxon>Actinomycetota</taxon>
        <taxon>Actinomycetes</taxon>
        <taxon>Pseudonocardiales</taxon>
        <taxon>Pseudonocardiaceae</taxon>
        <taxon>Pseudonocardia</taxon>
    </lineage>
</organism>
<evidence type="ECO:0000313" key="1">
    <source>
        <dbReference type="EMBL" id="GAA1389578.1"/>
    </source>
</evidence>
<evidence type="ECO:0000313" key="2">
    <source>
        <dbReference type="Proteomes" id="UP001501414"/>
    </source>
</evidence>
<dbReference type="Proteomes" id="UP001501414">
    <property type="component" value="Unassembled WGS sequence"/>
</dbReference>
<sequence>MSHLMTAPTVPAERPITHAEHTDHLVNPENAMTLIHEALARSHQQEAQREAAEYRLARRLCAARRWTRLANWVSARAERARARARVT</sequence>
<comment type="caution">
    <text evidence="1">The sequence shown here is derived from an EMBL/GenBank/DDBJ whole genome shotgun (WGS) entry which is preliminary data.</text>
</comment>
<reference evidence="2" key="1">
    <citation type="journal article" date="2019" name="Int. J. Syst. Evol. Microbiol.">
        <title>The Global Catalogue of Microorganisms (GCM) 10K type strain sequencing project: providing services to taxonomists for standard genome sequencing and annotation.</title>
        <authorList>
            <consortium name="The Broad Institute Genomics Platform"/>
            <consortium name="The Broad Institute Genome Sequencing Center for Infectious Disease"/>
            <person name="Wu L."/>
            <person name="Ma J."/>
        </authorList>
    </citation>
    <scope>NUCLEOTIDE SEQUENCE [LARGE SCALE GENOMIC DNA]</scope>
    <source>
        <strain evidence="2">JCM 11896</strain>
    </source>
</reference>
<dbReference type="RefSeq" id="WP_344022475.1">
    <property type="nucleotide sequence ID" value="NZ_BAAAJK010000010.1"/>
</dbReference>
<proteinExistence type="predicted"/>